<dbReference type="SUPFAM" id="SSF52047">
    <property type="entry name" value="RNI-like"/>
    <property type="match status" value="1"/>
</dbReference>
<accession>A0ABY8U557</accession>
<evidence type="ECO:0000313" key="3">
    <source>
        <dbReference type="Proteomes" id="UP001244341"/>
    </source>
</evidence>
<name>A0ABY8U557_TETOB</name>
<dbReference type="InterPro" id="IPR032675">
    <property type="entry name" value="LRR_dom_sf"/>
</dbReference>
<dbReference type="EMBL" id="CP126213">
    <property type="protein sequence ID" value="WIA15587.1"/>
    <property type="molecule type" value="Genomic_DNA"/>
</dbReference>
<evidence type="ECO:0000313" key="2">
    <source>
        <dbReference type="EMBL" id="WIA15587.1"/>
    </source>
</evidence>
<dbReference type="Gene3D" id="3.80.10.10">
    <property type="entry name" value="Ribonuclease Inhibitor"/>
    <property type="match status" value="1"/>
</dbReference>
<gene>
    <name evidence="2" type="ORF">OEZ85_002214</name>
</gene>
<keyword evidence="3" id="KW-1185">Reference proteome</keyword>
<reference evidence="2 3" key="1">
    <citation type="submission" date="2023-05" db="EMBL/GenBank/DDBJ databases">
        <title>A 100% complete, gapless, phased diploid assembly of the Scenedesmus obliquus UTEX 3031 genome.</title>
        <authorList>
            <person name="Biondi T.C."/>
            <person name="Hanschen E.R."/>
            <person name="Kwon T."/>
            <person name="Eng W."/>
            <person name="Kruse C.P.S."/>
            <person name="Koehler S.I."/>
            <person name="Kunde Y."/>
            <person name="Gleasner C.D."/>
            <person name="You Mak K.T."/>
            <person name="Polle J."/>
            <person name="Hovde B.T."/>
            <person name="Starkenburg S.R."/>
        </authorList>
    </citation>
    <scope>NUCLEOTIDE SEQUENCE [LARGE SCALE GENOMIC DNA]</scope>
    <source>
        <strain evidence="2 3">DOE0152z</strain>
    </source>
</reference>
<proteinExistence type="predicted"/>
<protein>
    <recommendedName>
        <fullName evidence="4">EF-hand domain-containing protein</fullName>
    </recommendedName>
</protein>
<organism evidence="2 3">
    <name type="scientific">Tetradesmus obliquus</name>
    <name type="common">Green alga</name>
    <name type="synonym">Acutodesmus obliquus</name>
    <dbReference type="NCBI Taxonomy" id="3088"/>
    <lineage>
        <taxon>Eukaryota</taxon>
        <taxon>Viridiplantae</taxon>
        <taxon>Chlorophyta</taxon>
        <taxon>core chlorophytes</taxon>
        <taxon>Chlorophyceae</taxon>
        <taxon>CS clade</taxon>
        <taxon>Sphaeropleales</taxon>
        <taxon>Scenedesmaceae</taxon>
        <taxon>Tetradesmus</taxon>
    </lineage>
</organism>
<evidence type="ECO:0008006" key="4">
    <source>
        <dbReference type="Google" id="ProtNLM"/>
    </source>
</evidence>
<sequence>MEIHRNQAAAPIPERQPCDVEPNMAGCLWPALQDCLQQCVGMTQLTHLELPLQPGDSSSLSLLRQCLPESLQELRLGADAAGQQDEGANAFEAAAAAEVLQGRQQLHFDLSHLTALTKLQLSAFAPVVTGDQLPRSLLQLQLRQCFDVQPLLQLSQLQAVSLRPSTIPAHQLMALTQLTCLTSVQLFYEGGYQQCGSFTHWSGQRLAEQAAVWAKLPLTSLGLYEGSGPYEGGEFDALGRRLCAACVTQLQQLHRLTSLSLHWPLEVDVLTGIGQLQQLRSLSVRWDWFDEYVGSKWAERTPAELMECADMVLQVMHAFAGLPRLQELSWLCDEKRDLCLSLAGLRNVLQQLGQRGQSSDGRLSVDELAGLVELHMEQCGD</sequence>
<dbReference type="Proteomes" id="UP001244341">
    <property type="component" value="Chromosome 6b"/>
</dbReference>
<evidence type="ECO:0000256" key="1">
    <source>
        <dbReference type="ARBA" id="ARBA00004430"/>
    </source>
</evidence>
<comment type="subcellular location">
    <subcellularLocation>
        <location evidence="1">Cytoplasm</location>
        <location evidence="1">Cytoskeleton</location>
        <location evidence="1">Cilium axoneme</location>
    </subcellularLocation>
</comment>